<keyword evidence="1 3" id="KW-0413">Isomerase</keyword>
<proteinExistence type="inferred from homology"/>
<evidence type="ECO:0000256" key="1">
    <source>
        <dbReference type="RuleBase" id="RU003513"/>
    </source>
</evidence>
<evidence type="ECO:0000313" key="4">
    <source>
        <dbReference type="Proteomes" id="UP000663937"/>
    </source>
</evidence>
<evidence type="ECO:0000313" key="3">
    <source>
        <dbReference type="EMBL" id="QTE29016.1"/>
    </source>
</evidence>
<name>A0A8A4ZEN9_9MICO</name>
<dbReference type="InterPro" id="IPR003331">
    <property type="entry name" value="UDP_GlcNAc_Epimerase_2_dom"/>
</dbReference>
<dbReference type="InterPro" id="IPR029767">
    <property type="entry name" value="WecB-like"/>
</dbReference>
<dbReference type="SUPFAM" id="SSF53756">
    <property type="entry name" value="UDP-Glycosyltransferase/glycogen phosphorylase"/>
    <property type="match status" value="1"/>
</dbReference>
<dbReference type="RefSeq" id="WP_227423278.1">
    <property type="nucleotide sequence ID" value="NZ_CP071868.1"/>
</dbReference>
<dbReference type="PANTHER" id="PTHR43174">
    <property type="entry name" value="UDP-N-ACETYLGLUCOSAMINE 2-EPIMERASE"/>
    <property type="match status" value="1"/>
</dbReference>
<dbReference type="EC" id="5.1.3.14" evidence="3"/>
<dbReference type="KEGG" id="psic:J4E96_17165"/>
<reference evidence="3" key="1">
    <citation type="submission" date="2021-03" db="EMBL/GenBank/DDBJ databases">
        <title>Pengzhenrongella sicca gen. nov., sp. nov., a new member of suborder Micrococcineae isolated from High-Arctic tundra soil.</title>
        <authorList>
            <person name="Peng F."/>
        </authorList>
    </citation>
    <scope>NUCLEOTIDE SEQUENCE</scope>
    <source>
        <strain evidence="3">LRZ-2</strain>
    </source>
</reference>
<feature type="domain" description="UDP-N-acetylglucosamine 2-epimerase" evidence="2">
    <location>
        <begin position="27"/>
        <end position="363"/>
    </location>
</feature>
<gene>
    <name evidence="3" type="primary">wecB</name>
    <name evidence="3" type="ORF">J4E96_17165</name>
</gene>
<dbReference type="CDD" id="cd03786">
    <property type="entry name" value="GTB_UDP-GlcNAc_2-Epimerase"/>
    <property type="match status" value="1"/>
</dbReference>
<dbReference type="EMBL" id="CP071868">
    <property type="protein sequence ID" value="QTE29016.1"/>
    <property type="molecule type" value="Genomic_DNA"/>
</dbReference>
<dbReference type="Proteomes" id="UP000663937">
    <property type="component" value="Chromosome"/>
</dbReference>
<dbReference type="Gene3D" id="3.40.50.2000">
    <property type="entry name" value="Glycogen Phosphorylase B"/>
    <property type="match status" value="2"/>
</dbReference>
<dbReference type="Pfam" id="PF02350">
    <property type="entry name" value="Epimerase_2"/>
    <property type="match status" value="1"/>
</dbReference>
<evidence type="ECO:0000259" key="2">
    <source>
        <dbReference type="Pfam" id="PF02350"/>
    </source>
</evidence>
<keyword evidence="4" id="KW-1185">Reference proteome</keyword>
<comment type="similarity">
    <text evidence="1">Belongs to the UDP-N-acetylglucosamine 2-epimerase family.</text>
</comment>
<accession>A0A8A4ZEN9</accession>
<sequence length="381" mass="41750">MLKVVTIVGTRPELIRLSRVIALLEATVDHVLVHTGQNYDPALNEVFFRDLGLRAPDHQLAVDTSSLGRVLGETLIKTEQVLLAERPDAVVVLGDTNSSIAAVMAKRLRIPVYHLEAGNRCFDENVPEETNRRMIDHVADFNLVYTEHARRNLLAEGLHPRRILLIGSPMREVLGAYRNQIEASTVLDRLGLTAGGYFLVSAHREENVDSPARLRLLLECLVAVRERWGLPLYVSTHPRTRKRLEALPGWAAPEGIVFHEPFGFHDFNRLQLGAACVLSDSGTIAEESTILGFPAITLRDSIERPEALDTGGIVMTGLDAGDVVAAVTLAIAATGAGPGSGVSERTPADYLITNTSQRTVSFILSTARRHRDWSGLRDPST</sequence>
<organism evidence="3 4">
    <name type="scientific">Pengzhenrongella sicca</name>
    <dbReference type="NCBI Taxonomy" id="2819238"/>
    <lineage>
        <taxon>Bacteria</taxon>
        <taxon>Bacillati</taxon>
        <taxon>Actinomycetota</taxon>
        <taxon>Actinomycetes</taxon>
        <taxon>Micrococcales</taxon>
        <taxon>Pengzhenrongella</taxon>
    </lineage>
</organism>
<dbReference type="GO" id="GO:0008761">
    <property type="term" value="F:UDP-N-acetylglucosamine 2-epimerase activity"/>
    <property type="evidence" value="ECO:0007669"/>
    <property type="project" value="UniProtKB-EC"/>
</dbReference>
<dbReference type="NCBIfam" id="TIGR00236">
    <property type="entry name" value="wecB"/>
    <property type="match status" value="1"/>
</dbReference>
<dbReference type="AlphaFoldDB" id="A0A8A4ZEN9"/>
<dbReference type="PANTHER" id="PTHR43174:SF1">
    <property type="entry name" value="UDP-N-ACETYLGLUCOSAMINE 2-EPIMERASE"/>
    <property type="match status" value="1"/>
</dbReference>
<protein>
    <submittedName>
        <fullName evidence="3">UDP-N-acetylglucosamine 2-epimerase (Non-hydrolyzing)</fullName>
        <ecNumber evidence="3">5.1.3.14</ecNumber>
    </submittedName>
</protein>